<evidence type="ECO:0000259" key="5">
    <source>
        <dbReference type="Pfam" id="PF22477"/>
    </source>
</evidence>
<keyword evidence="4" id="KW-0235">DNA replication</keyword>
<dbReference type="EMBL" id="MPVP01000005">
    <property type="protein sequence ID" value="OMD39926.1"/>
    <property type="molecule type" value="Genomic_DNA"/>
</dbReference>
<sequence>YKYDIRITKGNKTRTPSGFIFYDKCFFEIIDKLKFKDARSFRLDFNPNKLTAKEIQFLKRKILPLLSDVSATRIDLAFDIELNLEEYQFIEDNHPRKRMYIRGRGLELQTLNIGSQESDYRVTIYNKLLERKAKLSMNPEEVSREEENLLETKKNWWRVEFKLEGQAALVETNLNAFSEYNVFRGLKIYKPNYKAVDDIRTRAMMFYLINHENEWGNLTWESKKKYKECFEAFSEYDLVDYLKDRYLLKREKLEAQYMDYILSDSSKIR</sequence>
<evidence type="ECO:0000256" key="3">
    <source>
        <dbReference type="ARBA" id="ARBA00019152"/>
    </source>
</evidence>
<keyword evidence="7" id="KW-1185">Reference proteome</keyword>
<evidence type="ECO:0000256" key="1">
    <source>
        <dbReference type="ARBA" id="ARBA00002548"/>
    </source>
</evidence>
<evidence type="ECO:0000313" key="7">
    <source>
        <dbReference type="Proteomes" id="UP000187158"/>
    </source>
</evidence>
<feature type="non-terminal residue" evidence="6">
    <location>
        <position position="1"/>
    </location>
</feature>
<comment type="similarity">
    <text evidence="2">Belongs to the plasmid replication initiation factor family.</text>
</comment>
<comment type="function">
    <text evidence="1">This protein is probably a specific topoisomerase involved in initiating replication. This protein is specifically required and may be rate-limiting for replication of the plasmid in vivo.</text>
</comment>
<accession>A0ABX3GYJ1</accession>
<dbReference type="Proteomes" id="UP000187158">
    <property type="component" value="Unassembled WGS sequence"/>
</dbReference>
<dbReference type="RefSeq" id="WP_076217728.1">
    <property type="nucleotide sequence ID" value="NZ_MPVP01000005.1"/>
</dbReference>
<feature type="domain" description="Replication initiation protein N-terminal" evidence="5">
    <location>
        <begin position="33"/>
        <end position="66"/>
    </location>
</feature>
<dbReference type="Pfam" id="PF22477">
    <property type="entry name" value="RepD-like_N"/>
    <property type="match status" value="1"/>
</dbReference>
<name>A0ABX3GYJ1_9BACL</name>
<dbReference type="InterPro" id="IPR054456">
    <property type="entry name" value="RepD-like_N"/>
</dbReference>
<comment type="caution">
    <text evidence="6">The sequence shown here is derived from an EMBL/GenBank/DDBJ whole genome shotgun (WGS) entry which is preliminary data.</text>
</comment>
<proteinExistence type="inferred from homology"/>
<gene>
    <name evidence="6" type="ORF">BSO21_01715</name>
</gene>
<evidence type="ECO:0000256" key="4">
    <source>
        <dbReference type="ARBA" id="ARBA00022705"/>
    </source>
</evidence>
<reference evidence="6 7" key="1">
    <citation type="submission" date="2016-11" db="EMBL/GenBank/DDBJ databases">
        <title>Paenibacillus species isolates.</title>
        <authorList>
            <person name="Beno S.M."/>
        </authorList>
    </citation>
    <scope>NUCLEOTIDE SEQUENCE [LARGE SCALE GENOMIC DNA]</scope>
    <source>
        <strain evidence="6 7">FSL H7-0433</strain>
    </source>
</reference>
<organism evidence="6 7">
    <name type="scientific">Paenibacillus odorifer</name>
    <dbReference type="NCBI Taxonomy" id="189426"/>
    <lineage>
        <taxon>Bacteria</taxon>
        <taxon>Bacillati</taxon>
        <taxon>Bacillota</taxon>
        <taxon>Bacilli</taxon>
        <taxon>Bacillales</taxon>
        <taxon>Paenibacillaceae</taxon>
        <taxon>Paenibacillus</taxon>
    </lineage>
</organism>
<evidence type="ECO:0000313" key="6">
    <source>
        <dbReference type="EMBL" id="OMD39926.1"/>
    </source>
</evidence>
<protein>
    <recommendedName>
        <fullName evidence="3">Replication initiation protein</fullName>
    </recommendedName>
</protein>
<evidence type="ECO:0000256" key="2">
    <source>
        <dbReference type="ARBA" id="ARBA00008374"/>
    </source>
</evidence>